<keyword evidence="3 8" id="KW-0819">tRNA processing</keyword>
<keyword evidence="4 8" id="KW-0479">Metal-binding</keyword>
<dbReference type="AlphaFoldDB" id="A0A1H0C9X3"/>
<dbReference type="GO" id="GO:0008270">
    <property type="term" value="F:zinc ion binding"/>
    <property type="evidence" value="ECO:0007669"/>
    <property type="project" value="UniProtKB-UniRule"/>
</dbReference>
<dbReference type="FunFam" id="3.40.140.10:FF:000005">
    <property type="entry name" value="tRNA-specific adenosine deaminase"/>
    <property type="match status" value="1"/>
</dbReference>
<dbReference type="PANTHER" id="PTHR11079">
    <property type="entry name" value="CYTOSINE DEAMINASE FAMILY MEMBER"/>
    <property type="match status" value="1"/>
</dbReference>
<evidence type="ECO:0000256" key="3">
    <source>
        <dbReference type="ARBA" id="ARBA00022694"/>
    </source>
</evidence>
<organism evidence="11 12">
    <name type="scientific">Acetanaerobacterium elongatum</name>
    <dbReference type="NCBI Taxonomy" id="258515"/>
    <lineage>
        <taxon>Bacteria</taxon>
        <taxon>Bacillati</taxon>
        <taxon>Bacillota</taxon>
        <taxon>Clostridia</taxon>
        <taxon>Eubacteriales</taxon>
        <taxon>Oscillospiraceae</taxon>
        <taxon>Acetanaerobacterium</taxon>
    </lineage>
</organism>
<dbReference type="CDD" id="cd04301">
    <property type="entry name" value="NAT_SF"/>
    <property type="match status" value="1"/>
</dbReference>
<dbReference type="SUPFAM" id="SSF53927">
    <property type="entry name" value="Cytidine deaminase-like"/>
    <property type="match status" value="1"/>
</dbReference>
<dbReference type="Gene3D" id="3.40.140.10">
    <property type="entry name" value="Cytidine Deaminase, domain 2"/>
    <property type="match status" value="1"/>
</dbReference>
<evidence type="ECO:0000259" key="9">
    <source>
        <dbReference type="PROSITE" id="PS51186"/>
    </source>
</evidence>
<dbReference type="EC" id="3.5.4.33" evidence="8"/>
<name>A0A1H0C9X3_9FIRM</name>
<keyword evidence="12" id="KW-1185">Reference proteome</keyword>
<reference evidence="11 12" key="1">
    <citation type="submission" date="2016-10" db="EMBL/GenBank/DDBJ databases">
        <authorList>
            <person name="de Groot N.N."/>
        </authorList>
    </citation>
    <scope>NUCLEOTIDE SEQUENCE [LARGE SCALE GENOMIC DNA]</scope>
    <source>
        <strain evidence="11 12">CGMCC 1.5012</strain>
    </source>
</reference>
<dbReference type="PROSITE" id="PS51186">
    <property type="entry name" value="GNAT"/>
    <property type="match status" value="1"/>
</dbReference>
<feature type="binding site" evidence="8">
    <location>
        <position position="213"/>
    </location>
    <ligand>
        <name>Zn(2+)</name>
        <dbReference type="ChEBI" id="CHEBI:29105"/>
        <note>catalytic</note>
    </ligand>
</feature>
<dbReference type="EMBL" id="FNID01000022">
    <property type="protein sequence ID" value="SDN54643.1"/>
    <property type="molecule type" value="Genomic_DNA"/>
</dbReference>
<comment type="subunit">
    <text evidence="2 8">Homodimer.</text>
</comment>
<dbReference type="InterPro" id="IPR028883">
    <property type="entry name" value="tRNA_aden_deaminase"/>
</dbReference>
<evidence type="ECO:0000256" key="8">
    <source>
        <dbReference type="HAMAP-Rule" id="MF_00972"/>
    </source>
</evidence>
<dbReference type="PROSITE" id="PS51747">
    <property type="entry name" value="CYT_DCMP_DEAMINASES_2"/>
    <property type="match status" value="1"/>
</dbReference>
<sequence length="310" mass="34821">MVQLIAVDNNTVSHYRLFEQEYESRLSRYTSRIHPHQHERYEYLTQQGLLFWRLILCEGRYIGSVWLEKDAPSSDTASLGIFILEEPLRGKGIGRKAIRLAIDEAAQTLHIRQAELNVRADNPRAFKCYERCGFTKTSRFTKPNGIEVFHMVKPLNNNSLTDTPEYYMSLALNQARLAASLGEVPVGAVIVKDGEVIAEGCNRRETDHCATYHAEVMAIEQACKKLGSWRLSGCDLYVTLEPCPMCAGAIINARVSRVYIGALDEKAGAVRSVAAMFEMPFNHRPAVKCGILQQECTAVLADFFASLRKT</sequence>
<comment type="function">
    <text evidence="8">Catalyzes the deamination of adenosine to inosine at the wobble position 34 of tRNA(Arg2).</text>
</comment>
<dbReference type="RefSeq" id="WP_162840386.1">
    <property type="nucleotide sequence ID" value="NZ_FNID01000022.1"/>
</dbReference>
<dbReference type="GO" id="GO:0052717">
    <property type="term" value="F:tRNA-specific adenosine-34 deaminase activity"/>
    <property type="evidence" value="ECO:0007669"/>
    <property type="project" value="UniProtKB-UniRule"/>
</dbReference>
<feature type="domain" description="CMP/dCMP-type deaminase" evidence="10">
    <location>
        <begin position="162"/>
        <end position="271"/>
    </location>
</feature>
<comment type="cofactor">
    <cofactor evidence="8">
        <name>Zn(2+)</name>
        <dbReference type="ChEBI" id="CHEBI:29105"/>
    </cofactor>
    <text evidence="8">Binds 1 zinc ion per subunit.</text>
</comment>
<dbReference type="InterPro" id="IPR016193">
    <property type="entry name" value="Cytidine_deaminase-like"/>
</dbReference>
<dbReference type="InterPro" id="IPR016192">
    <property type="entry name" value="APOBEC/CMP_deaminase_Zn-bd"/>
</dbReference>
<evidence type="ECO:0000313" key="12">
    <source>
        <dbReference type="Proteomes" id="UP000199182"/>
    </source>
</evidence>
<gene>
    <name evidence="8" type="primary">tadA</name>
    <name evidence="11" type="ORF">SAMN05192585_12235</name>
</gene>
<dbReference type="Pfam" id="PF00583">
    <property type="entry name" value="Acetyltransf_1"/>
    <property type="match status" value="1"/>
</dbReference>
<dbReference type="GO" id="GO:0002100">
    <property type="term" value="P:tRNA wobble adenosine to inosine editing"/>
    <property type="evidence" value="ECO:0007669"/>
    <property type="project" value="UniProtKB-UniRule"/>
</dbReference>
<feature type="binding site" evidence="8">
    <location>
        <position position="243"/>
    </location>
    <ligand>
        <name>Zn(2+)</name>
        <dbReference type="ChEBI" id="CHEBI:29105"/>
        <note>catalytic</note>
    </ligand>
</feature>
<dbReference type="InterPro" id="IPR000182">
    <property type="entry name" value="GNAT_dom"/>
</dbReference>
<dbReference type="CDD" id="cd01285">
    <property type="entry name" value="nucleoside_deaminase"/>
    <property type="match status" value="1"/>
</dbReference>
<evidence type="ECO:0000256" key="1">
    <source>
        <dbReference type="ARBA" id="ARBA00010669"/>
    </source>
</evidence>
<evidence type="ECO:0000313" key="11">
    <source>
        <dbReference type="EMBL" id="SDN54643.1"/>
    </source>
</evidence>
<dbReference type="InterPro" id="IPR002125">
    <property type="entry name" value="CMP_dCMP_dom"/>
</dbReference>
<dbReference type="Proteomes" id="UP000199182">
    <property type="component" value="Unassembled WGS sequence"/>
</dbReference>
<evidence type="ECO:0000256" key="5">
    <source>
        <dbReference type="ARBA" id="ARBA00022801"/>
    </source>
</evidence>
<evidence type="ECO:0000256" key="2">
    <source>
        <dbReference type="ARBA" id="ARBA00011738"/>
    </source>
</evidence>
<evidence type="ECO:0000256" key="6">
    <source>
        <dbReference type="ARBA" id="ARBA00022833"/>
    </source>
</evidence>
<dbReference type="SUPFAM" id="SSF55729">
    <property type="entry name" value="Acyl-CoA N-acyltransferases (Nat)"/>
    <property type="match status" value="1"/>
</dbReference>
<keyword evidence="6 8" id="KW-0862">Zinc</keyword>
<comment type="catalytic activity">
    <reaction evidence="7 8">
        <text>adenosine(34) in tRNA + H2O + H(+) = inosine(34) in tRNA + NH4(+)</text>
        <dbReference type="Rhea" id="RHEA:43168"/>
        <dbReference type="Rhea" id="RHEA-COMP:10373"/>
        <dbReference type="Rhea" id="RHEA-COMP:10374"/>
        <dbReference type="ChEBI" id="CHEBI:15377"/>
        <dbReference type="ChEBI" id="CHEBI:15378"/>
        <dbReference type="ChEBI" id="CHEBI:28938"/>
        <dbReference type="ChEBI" id="CHEBI:74411"/>
        <dbReference type="ChEBI" id="CHEBI:82852"/>
        <dbReference type="EC" id="3.5.4.33"/>
    </reaction>
</comment>
<dbReference type="STRING" id="258515.SAMN05192585_12235"/>
<keyword evidence="5 8" id="KW-0378">Hydrolase</keyword>
<evidence type="ECO:0000256" key="7">
    <source>
        <dbReference type="ARBA" id="ARBA00048045"/>
    </source>
</evidence>
<dbReference type="GO" id="GO:0016747">
    <property type="term" value="F:acyltransferase activity, transferring groups other than amino-acyl groups"/>
    <property type="evidence" value="ECO:0007669"/>
    <property type="project" value="InterPro"/>
</dbReference>
<dbReference type="HAMAP" id="MF_00972">
    <property type="entry name" value="tRNA_aden_deaminase"/>
    <property type="match status" value="1"/>
</dbReference>
<feature type="active site" description="Proton donor" evidence="8">
    <location>
        <position position="215"/>
    </location>
</feature>
<evidence type="ECO:0000256" key="4">
    <source>
        <dbReference type="ARBA" id="ARBA00022723"/>
    </source>
</evidence>
<dbReference type="Gene3D" id="3.40.630.30">
    <property type="match status" value="1"/>
</dbReference>
<comment type="similarity">
    <text evidence="1">Belongs to the cytidine and deoxycytidylate deaminase family. ADAT2 subfamily.</text>
</comment>
<accession>A0A1H0C9X3</accession>
<feature type="domain" description="N-acetyltransferase" evidence="9">
    <location>
        <begin position="13"/>
        <end position="156"/>
    </location>
</feature>
<feature type="binding site" evidence="8">
    <location>
        <position position="246"/>
    </location>
    <ligand>
        <name>Zn(2+)</name>
        <dbReference type="ChEBI" id="CHEBI:29105"/>
        <note>catalytic</note>
    </ligand>
</feature>
<protein>
    <recommendedName>
        <fullName evidence="8">tRNA-specific adenosine deaminase</fullName>
        <ecNumber evidence="8">3.5.4.33</ecNumber>
    </recommendedName>
</protein>
<dbReference type="PROSITE" id="PS00903">
    <property type="entry name" value="CYT_DCMP_DEAMINASES_1"/>
    <property type="match status" value="1"/>
</dbReference>
<evidence type="ECO:0000259" key="10">
    <source>
        <dbReference type="PROSITE" id="PS51747"/>
    </source>
</evidence>
<dbReference type="Pfam" id="PF00383">
    <property type="entry name" value="dCMP_cyt_deam_1"/>
    <property type="match status" value="1"/>
</dbReference>
<dbReference type="InterPro" id="IPR016181">
    <property type="entry name" value="Acyl_CoA_acyltransferase"/>
</dbReference>
<dbReference type="PANTHER" id="PTHR11079:SF202">
    <property type="entry name" value="TRNA-SPECIFIC ADENOSINE DEAMINASE"/>
    <property type="match status" value="1"/>
</dbReference>
<proteinExistence type="inferred from homology"/>